<protein>
    <submittedName>
        <fullName evidence="1">Muramoyl-pentapeptide carboxypeptidase</fullName>
    </submittedName>
</protein>
<dbReference type="GO" id="GO:0004180">
    <property type="term" value="F:carboxypeptidase activity"/>
    <property type="evidence" value="ECO:0007669"/>
    <property type="project" value="UniProtKB-KW"/>
</dbReference>
<keyword evidence="1" id="KW-0121">Carboxypeptidase</keyword>
<evidence type="ECO:0000313" key="2">
    <source>
        <dbReference type="Proteomes" id="UP000287247"/>
    </source>
</evidence>
<sequence>MKRKLLAVIGLTIIFTLVFNLMTVNISSNSASADQLNKNQIESSVSSSDINQWAQPFLNKLKQEGFNFTKETQIILKRDGKFSVICGGRTCPSTIKNEAITICTLNLSRPCLQGECQYICPG</sequence>
<evidence type="ECO:0000313" key="1">
    <source>
        <dbReference type="EMBL" id="GBF78616.1"/>
    </source>
</evidence>
<name>A0A401IBK8_APHSA</name>
<keyword evidence="1" id="KW-0378">Hydrolase</keyword>
<gene>
    <name evidence="1" type="ORF">AsFPU1_0005</name>
</gene>
<organism evidence="1 2">
    <name type="scientific">Aphanothece sacrum FPU1</name>
    <dbReference type="NCBI Taxonomy" id="1920663"/>
    <lineage>
        <taxon>Bacteria</taxon>
        <taxon>Bacillati</taxon>
        <taxon>Cyanobacteriota</taxon>
        <taxon>Cyanophyceae</taxon>
        <taxon>Oscillatoriophycideae</taxon>
        <taxon>Chroococcales</taxon>
        <taxon>Aphanothecaceae</taxon>
        <taxon>Aphanothece</taxon>
    </lineage>
</organism>
<dbReference type="EMBL" id="BDQK01000001">
    <property type="protein sequence ID" value="GBF78616.1"/>
    <property type="molecule type" value="Genomic_DNA"/>
</dbReference>
<reference evidence="2" key="1">
    <citation type="submission" date="2017-05" db="EMBL/GenBank/DDBJ databases">
        <title>Physiological properties and genetic analysis related to exopolysaccharide production of fresh-water unicellular cyanobacterium Aphanothece sacrum, Suizenji Nori, that has been cultured as a food source in Japan.</title>
        <authorList>
            <person name="Kanesaki Y."/>
            <person name="Yoshikawa S."/>
            <person name="Ohki K."/>
        </authorList>
    </citation>
    <scope>NUCLEOTIDE SEQUENCE [LARGE SCALE GENOMIC DNA]</scope>
    <source>
        <strain evidence="2">FPU1</strain>
    </source>
</reference>
<dbReference type="RefSeq" id="WP_124974054.1">
    <property type="nucleotide sequence ID" value="NZ_BDQK01000001.1"/>
</dbReference>
<keyword evidence="1" id="KW-0645">Protease</keyword>
<accession>A0A401IBK8</accession>
<keyword evidence="2" id="KW-1185">Reference proteome</keyword>
<dbReference type="AlphaFoldDB" id="A0A401IBK8"/>
<dbReference type="Proteomes" id="UP000287247">
    <property type="component" value="Unassembled WGS sequence"/>
</dbReference>
<proteinExistence type="predicted"/>
<comment type="caution">
    <text evidence="1">The sequence shown here is derived from an EMBL/GenBank/DDBJ whole genome shotgun (WGS) entry which is preliminary data.</text>
</comment>